<comment type="caution">
    <text evidence="3">The sequence shown here is derived from an EMBL/GenBank/DDBJ whole genome shotgun (WGS) entry which is preliminary data.</text>
</comment>
<accession>A0A9N8ZYF2</accession>
<dbReference type="OrthoDB" id="428577at2759"/>
<feature type="region of interest" description="Disordered" evidence="1">
    <location>
        <begin position="1"/>
        <end position="21"/>
    </location>
</feature>
<feature type="compositionally biased region" description="Basic residues" evidence="1">
    <location>
        <begin position="1"/>
        <end position="11"/>
    </location>
</feature>
<dbReference type="AlphaFoldDB" id="A0A9N8ZYF2"/>
<protein>
    <submittedName>
        <fullName evidence="3">26119_t:CDS:1</fullName>
    </submittedName>
</protein>
<feature type="domain" description="Transcription activator GCR1-like" evidence="2">
    <location>
        <begin position="67"/>
        <end position="129"/>
    </location>
</feature>
<sequence>MKKNSGKHRRQSHNETNHKPLPLIPLIIPTSVHPQAEWITFSEGVSIAAERANKKIPYYMLPVLGTLPSVHHVYAEWYFGLDGKPAIKTLIEKYGKDWIRDNNARLCRRRFLINEIEMREMQHSTAEALVLLDGLRGDDGLNRLVDVKLLGRPR</sequence>
<keyword evidence="4" id="KW-1185">Reference proteome</keyword>
<evidence type="ECO:0000256" key="1">
    <source>
        <dbReference type="SAM" id="MobiDB-lite"/>
    </source>
</evidence>
<dbReference type="InterPro" id="IPR022210">
    <property type="entry name" value="TF_GCR1-like"/>
</dbReference>
<dbReference type="EMBL" id="CAJVPY010001203">
    <property type="protein sequence ID" value="CAG8511691.1"/>
    <property type="molecule type" value="Genomic_DNA"/>
</dbReference>
<reference evidence="3" key="1">
    <citation type="submission" date="2021-06" db="EMBL/GenBank/DDBJ databases">
        <authorList>
            <person name="Kallberg Y."/>
            <person name="Tangrot J."/>
            <person name="Rosling A."/>
        </authorList>
    </citation>
    <scope>NUCLEOTIDE SEQUENCE</scope>
    <source>
        <strain evidence="3">MA453B</strain>
    </source>
</reference>
<dbReference type="Pfam" id="PF12550">
    <property type="entry name" value="GCR1_C"/>
    <property type="match status" value="1"/>
</dbReference>
<gene>
    <name evidence="3" type="ORF">DERYTH_LOCUS3419</name>
</gene>
<proteinExistence type="predicted"/>
<name>A0A9N8ZYF2_9GLOM</name>
<evidence type="ECO:0000313" key="3">
    <source>
        <dbReference type="EMBL" id="CAG8511691.1"/>
    </source>
</evidence>
<dbReference type="Proteomes" id="UP000789405">
    <property type="component" value="Unassembled WGS sequence"/>
</dbReference>
<evidence type="ECO:0000313" key="4">
    <source>
        <dbReference type="Proteomes" id="UP000789405"/>
    </source>
</evidence>
<organism evidence="3 4">
    <name type="scientific">Dentiscutata erythropus</name>
    <dbReference type="NCBI Taxonomy" id="1348616"/>
    <lineage>
        <taxon>Eukaryota</taxon>
        <taxon>Fungi</taxon>
        <taxon>Fungi incertae sedis</taxon>
        <taxon>Mucoromycota</taxon>
        <taxon>Glomeromycotina</taxon>
        <taxon>Glomeromycetes</taxon>
        <taxon>Diversisporales</taxon>
        <taxon>Gigasporaceae</taxon>
        <taxon>Dentiscutata</taxon>
    </lineage>
</organism>
<evidence type="ECO:0000259" key="2">
    <source>
        <dbReference type="Pfam" id="PF12550"/>
    </source>
</evidence>